<feature type="domain" description="AMP-dependent synthetase/ligase" evidence="5">
    <location>
        <begin position="99"/>
        <end position="469"/>
    </location>
</feature>
<evidence type="ECO:0000256" key="2">
    <source>
        <dbReference type="ARBA" id="ARBA00022598"/>
    </source>
</evidence>
<evidence type="ECO:0000259" key="6">
    <source>
        <dbReference type="Pfam" id="PF13193"/>
    </source>
</evidence>
<dbReference type="GO" id="GO:0030729">
    <property type="term" value="F:acetoacetate-CoA ligase activity"/>
    <property type="evidence" value="ECO:0007669"/>
    <property type="project" value="UniProtKB-EC"/>
</dbReference>
<organism evidence="8 9">
    <name type="scientific">Alloalcanivorax xenomutans</name>
    <dbReference type="NCBI Taxonomy" id="1094342"/>
    <lineage>
        <taxon>Bacteria</taxon>
        <taxon>Pseudomonadati</taxon>
        <taxon>Pseudomonadota</taxon>
        <taxon>Gammaproteobacteria</taxon>
        <taxon>Oceanospirillales</taxon>
        <taxon>Alcanivoracaceae</taxon>
        <taxon>Alloalcanivorax</taxon>
    </lineage>
</organism>
<evidence type="ECO:0000313" key="9">
    <source>
        <dbReference type="Proteomes" id="UP001107961"/>
    </source>
</evidence>
<dbReference type="CDD" id="cd05943">
    <property type="entry name" value="AACS"/>
    <property type="match status" value="1"/>
</dbReference>
<dbReference type="Gene3D" id="3.30.300.30">
    <property type="match status" value="1"/>
</dbReference>
<protein>
    <submittedName>
        <fullName evidence="8">Acetoacetate--CoA ligase</fullName>
        <ecNumber evidence="8">6.2.1.16</ecNumber>
    </submittedName>
</protein>
<evidence type="ECO:0000256" key="1">
    <source>
        <dbReference type="ARBA" id="ARBA00006432"/>
    </source>
</evidence>
<evidence type="ECO:0000256" key="4">
    <source>
        <dbReference type="ARBA" id="ARBA00022840"/>
    </source>
</evidence>
<dbReference type="PROSITE" id="PS00455">
    <property type="entry name" value="AMP_BINDING"/>
    <property type="match status" value="1"/>
</dbReference>
<dbReference type="SUPFAM" id="SSF56801">
    <property type="entry name" value="Acetyl-CoA synthetase-like"/>
    <property type="match status" value="1"/>
</dbReference>
<reference evidence="8" key="1">
    <citation type="submission" date="2022-01" db="EMBL/GenBank/DDBJ databases">
        <authorList>
            <person name="Karlyshev A.V."/>
            <person name="Jaspars M."/>
        </authorList>
    </citation>
    <scope>NUCLEOTIDE SEQUENCE</scope>
    <source>
        <strain evidence="8">AGSA3-2</strain>
    </source>
</reference>
<dbReference type="GO" id="GO:0005524">
    <property type="term" value="F:ATP binding"/>
    <property type="evidence" value="ECO:0007669"/>
    <property type="project" value="UniProtKB-KW"/>
</dbReference>
<keyword evidence="2 8" id="KW-0436">Ligase</keyword>
<dbReference type="EC" id="6.2.1.16" evidence="8"/>
<name>A0A9Q3W6E8_9GAMM</name>
<dbReference type="InterPro" id="IPR032387">
    <property type="entry name" value="ACAS_N"/>
</dbReference>
<keyword evidence="4" id="KW-0067">ATP-binding</keyword>
<dbReference type="InterPro" id="IPR025110">
    <property type="entry name" value="AMP-bd_C"/>
</dbReference>
<dbReference type="Pfam" id="PF16177">
    <property type="entry name" value="ACAS_N"/>
    <property type="match status" value="1"/>
</dbReference>
<keyword evidence="3" id="KW-0547">Nucleotide-binding</keyword>
<feature type="domain" description="AMP-binding enzyme C-terminal" evidence="6">
    <location>
        <begin position="547"/>
        <end position="617"/>
    </location>
</feature>
<dbReference type="InterPro" id="IPR005914">
    <property type="entry name" value="Acac_CoA_synth"/>
</dbReference>
<evidence type="ECO:0000259" key="7">
    <source>
        <dbReference type="Pfam" id="PF16177"/>
    </source>
</evidence>
<evidence type="ECO:0000256" key="3">
    <source>
        <dbReference type="ARBA" id="ARBA00022741"/>
    </source>
</evidence>
<dbReference type="Pfam" id="PF13193">
    <property type="entry name" value="AMP-binding_C"/>
    <property type="match status" value="1"/>
</dbReference>
<dbReference type="PANTHER" id="PTHR42921:SF1">
    <property type="entry name" value="ACETOACETYL-COA SYNTHETASE"/>
    <property type="match status" value="1"/>
</dbReference>
<evidence type="ECO:0000259" key="5">
    <source>
        <dbReference type="Pfam" id="PF00501"/>
    </source>
</evidence>
<comment type="caution">
    <text evidence="8">The sequence shown here is derived from an EMBL/GenBank/DDBJ whole genome shotgun (WGS) entry which is preliminary data.</text>
</comment>
<proteinExistence type="inferred from homology"/>
<dbReference type="InterPro" id="IPR020845">
    <property type="entry name" value="AMP-binding_CS"/>
</dbReference>
<gene>
    <name evidence="8" type="ORF">LZG35_08430</name>
</gene>
<dbReference type="KEGG" id="axe:P40_11870"/>
<dbReference type="Proteomes" id="UP001107961">
    <property type="component" value="Unassembled WGS sequence"/>
</dbReference>
<feature type="domain" description="Acetyl-coenzyme A synthetase N-terminal" evidence="7">
    <location>
        <begin position="40"/>
        <end position="95"/>
    </location>
</feature>
<dbReference type="Pfam" id="PF00501">
    <property type="entry name" value="AMP-binding"/>
    <property type="match status" value="1"/>
</dbReference>
<comment type="similarity">
    <text evidence="1">Belongs to the ATP-dependent AMP-binding enzyme family.</text>
</comment>
<dbReference type="EMBL" id="JAJVKT010000008">
    <property type="protein sequence ID" value="MCE7508662.1"/>
    <property type="molecule type" value="Genomic_DNA"/>
</dbReference>
<dbReference type="InterPro" id="IPR000873">
    <property type="entry name" value="AMP-dep_synth/lig_dom"/>
</dbReference>
<dbReference type="AlphaFoldDB" id="A0A9Q3W6E8"/>
<dbReference type="InterPro" id="IPR042099">
    <property type="entry name" value="ANL_N_sf"/>
</dbReference>
<dbReference type="PANTHER" id="PTHR42921">
    <property type="entry name" value="ACETOACETYL-COA SYNTHETASE"/>
    <property type="match status" value="1"/>
</dbReference>
<dbReference type="RefSeq" id="WP_080531023.1">
    <property type="nucleotide sequence ID" value="NZ_CP012331.1"/>
</dbReference>
<keyword evidence="9" id="KW-1185">Reference proteome</keyword>
<dbReference type="Gene3D" id="3.40.50.12780">
    <property type="entry name" value="N-terminal domain of ligase-like"/>
    <property type="match status" value="1"/>
</dbReference>
<dbReference type="NCBIfam" id="NF002937">
    <property type="entry name" value="PRK03584.1"/>
    <property type="match status" value="1"/>
</dbReference>
<sequence>MTTLDQQPLWQPDQQRLQHSALNRFWQQARALSGLPLPDYRALHQWSVNEPEAFWNLVWDFSALQGEKGAEVLERAERFRDHRWFPQARLNAAENLLPRHDDHTALISVDEAGQRHQISYSELRVAAGQVAAQLHDAGVRPGDRVAGYMPNRIETIIAALGAAWIGAIWSSCSPDFGVQGVLDRFGQIEPKVLFACDGYQYNGKWIDLGERLQTLREQLKPELLVVIPGRGKASNVHAALPWSEWLDAAGPAPAFAALPFDHPLYILYSSGTTGAPKCIVHGAGGTLIQHAKEHRLHGDLGADDVLFYFTTCGWMMWNWLVGGLQSGATLVLYDGNPAYPDASRLFDLIDTEGVTHFGTSAKFVQAVEKAGIEPIKSHILETLRVLYSTGSPLLHESYDFLYQKVKPDLLVSSISGGTDIISTFALGNPMLPVYRGELQCLGLGMDVAVFDDDGQAVSGEKGELVCRTPFPCCPVAFWNDPDGQRFQDAYFERFASLGMDIWAHGDYAETVAHEGHDGLIIHGRSDAVLNPGGVRIGTAEIYRQVETLPQIREAVVIGQQWQGDVRVVLFVVMAGDAVLDDDLKQTLRQTIRDGASPRHVPAVILEVPEIPRTVSGKIVELAVRDIVHGREVRNRNALANPDALAHFANRPELAE</sequence>
<dbReference type="GO" id="GO:0006629">
    <property type="term" value="P:lipid metabolic process"/>
    <property type="evidence" value="ECO:0007669"/>
    <property type="project" value="InterPro"/>
</dbReference>
<dbReference type="NCBIfam" id="TIGR01217">
    <property type="entry name" value="ac_ac_CoA_syn"/>
    <property type="match status" value="1"/>
</dbReference>
<dbReference type="InterPro" id="IPR045851">
    <property type="entry name" value="AMP-bd_C_sf"/>
</dbReference>
<accession>A0A9Q3W6E8</accession>
<evidence type="ECO:0000313" key="8">
    <source>
        <dbReference type="EMBL" id="MCE7508662.1"/>
    </source>
</evidence>